<dbReference type="GO" id="GO:0016758">
    <property type="term" value="F:hexosyltransferase activity"/>
    <property type="evidence" value="ECO:0007669"/>
    <property type="project" value="UniProtKB-ARBA"/>
</dbReference>
<feature type="domain" description="Glycosyltransferase 2-like" evidence="2">
    <location>
        <begin position="237"/>
        <end position="340"/>
    </location>
</feature>
<dbReference type="InterPro" id="IPR029063">
    <property type="entry name" value="SAM-dependent_MTases_sf"/>
</dbReference>
<reference evidence="3 4" key="1">
    <citation type="submission" date="2017-09" db="EMBL/GenBank/DDBJ databases">
        <title>Biocontrol bacteria screening and application from spent mushroom substrate.</title>
        <authorList>
            <person name="Sun X."/>
        </authorList>
    </citation>
    <scope>NUCLEOTIDE SEQUENCE [LARGE SCALE GENOMIC DNA]</scope>
    <source>
        <strain evidence="3 4">100374</strain>
    </source>
</reference>
<dbReference type="Gene3D" id="3.90.550.10">
    <property type="entry name" value="Spore Coat Polysaccharide Biosynthesis Protein SpsA, Chain A"/>
    <property type="match status" value="1"/>
</dbReference>
<organism evidence="3 4">
    <name type="scientific">Bacillus fungorum</name>
    <dbReference type="NCBI Taxonomy" id="2039284"/>
    <lineage>
        <taxon>Bacteria</taxon>
        <taxon>Bacillati</taxon>
        <taxon>Bacillota</taxon>
        <taxon>Bacilli</taxon>
        <taxon>Bacillales</taxon>
        <taxon>Bacillaceae</taxon>
        <taxon>Bacillus</taxon>
    </lineage>
</organism>
<dbReference type="FunFam" id="3.90.550.10:FF:000120">
    <property type="entry name" value="Glycosyl transferase, family 2"/>
    <property type="match status" value="1"/>
</dbReference>
<name>A0A2G6Q6T4_9BACI</name>
<dbReference type="InterPro" id="IPR029044">
    <property type="entry name" value="Nucleotide-diphossugar_trans"/>
</dbReference>
<dbReference type="InterPro" id="IPR001173">
    <property type="entry name" value="Glyco_trans_2-like"/>
</dbReference>
<sequence>MKDWVYYLPVFEVDTYDPQIRTSEWSGHTNFAYDLVRFIKPEKIVELGTHFGTSFFSFCQSVKDGNLFTKCFAIDTWQGDLHSGFYNDDVFNKVSTITKLFYPSMSQLIRSTFDDALKFFEDETVDILHIDGYHTYQAVSHDFSTWLPKLKKNGIVLFHDISVKEKDFGVYKFWDEIKNVYPYLEFVHSSGLGVLFPKGHDEKIENILKKANELQNRYTGNFLQNIDEKNNSLPLVSILIPTYNRPLYFELALQSVLNQTYPNIEIIIGDDSTNDKTKKLVEDKYLPFYKNIRYIKNDENVGQFKNDIMLFNLANGEYINYLMDDDLYTEKKIEKMMNYYVMDKNEEIKLVTSYRKLIDDSGNFSQDIWSTKPLFVVDAILDGKQLGKKMITSQCNFIGEPTTVLFRKKDLIYPFGMFKDRKYLCNIDVASWLTLLSQGKAVYIAEPLSYFRLHINQQLNGPNKIIDGLEDWYHGITIGRQEGFFTSHEDYVIAISNFINHSRTIVELPELIKTSFYQEIFNI</sequence>
<keyword evidence="4" id="KW-1185">Reference proteome</keyword>
<evidence type="ECO:0000256" key="1">
    <source>
        <dbReference type="ARBA" id="ARBA00006739"/>
    </source>
</evidence>
<dbReference type="Pfam" id="PF13578">
    <property type="entry name" value="Methyltransf_24"/>
    <property type="match status" value="1"/>
</dbReference>
<comment type="caution">
    <text evidence="3">The sequence shown here is derived from an EMBL/GenBank/DDBJ whole genome shotgun (WGS) entry which is preliminary data.</text>
</comment>
<evidence type="ECO:0000259" key="2">
    <source>
        <dbReference type="Pfam" id="PF00535"/>
    </source>
</evidence>
<dbReference type="Proteomes" id="UP000228484">
    <property type="component" value="Unassembled WGS sequence"/>
</dbReference>
<gene>
    <name evidence="3" type="ORF">CO726_26165</name>
</gene>
<dbReference type="EMBL" id="NWUW01000031">
    <property type="protein sequence ID" value="PIE92532.1"/>
    <property type="molecule type" value="Genomic_DNA"/>
</dbReference>
<accession>A0A2G6Q6T4</accession>
<dbReference type="SUPFAM" id="SSF53448">
    <property type="entry name" value="Nucleotide-diphospho-sugar transferases"/>
    <property type="match status" value="1"/>
</dbReference>
<dbReference type="PANTHER" id="PTHR22916">
    <property type="entry name" value="GLYCOSYLTRANSFERASE"/>
    <property type="match status" value="1"/>
</dbReference>
<dbReference type="PANTHER" id="PTHR22916:SF3">
    <property type="entry name" value="UDP-GLCNAC:BETAGAL BETA-1,3-N-ACETYLGLUCOSAMINYLTRANSFERASE-LIKE PROTEIN 1"/>
    <property type="match status" value="1"/>
</dbReference>
<comment type="similarity">
    <text evidence="1">Belongs to the glycosyltransferase 2 family.</text>
</comment>
<evidence type="ECO:0000313" key="4">
    <source>
        <dbReference type="Proteomes" id="UP000228484"/>
    </source>
</evidence>
<dbReference type="AlphaFoldDB" id="A0A2G6Q6T4"/>
<evidence type="ECO:0000313" key="3">
    <source>
        <dbReference type="EMBL" id="PIE92532.1"/>
    </source>
</evidence>
<dbReference type="Gene3D" id="3.40.50.150">
    <property type="entry name" value="Vaccinia Virus protein VP39"/>
    <property type="match status" value="1"/>
</dbReference>
<proteinExistence type="inferred from homology"/>
<protein>
    <recommendedName>
        <fullName evidence="2">Glycosyltransferase 2-like domain-containing protein</fullName>
    </recommendedName>
</protein>
<dbReference type="Pfam" id="PF00535">
    <property type="entry name" value="Glycos_transf_2"/>
    <property type="match status" value="1"/>
</dbReference>
<dbReference type="SUPFAM" id="SSF53335">
    <property type="entry name" value="S-adenosyl-L-methionine-dependent methyltransferases"/>
    <property type="match status" value="1"/>
</dbReference>